<dbReference type="SMART" id="SM00388">
    <property type="entry name" value="HisKA"/>
    <property type="match status" value="1"/>
</dbReference>
<dbReference type="Proteomes" id="UP001428290">
    <property type="component" value="Unassembled WGS sequence"/>
</dbReference>
<protein>
    <recommendedName>
        <fullName evidence="2">histidine kinase</fullName>
        <ecNumber evidence="2">2.7.13.3</ecNumber>
    </recommendedName>
</protein>
<keyword evidence="9" id="KW-1185">Reference proteome</keyword>
<dbReference type="Pfam" id="PF02518">
    <property type="entry name" value="HATPase_c"/>
    <property type="match status" value="1"/>
</dbReference>
<dbReference type="InterPro" id="IPR003018">
    <property type="entry name" value="GAF"/>
</dbReference>
<dbReference type="SUPFAM" id="SSF47384">
    <property type="entry name" value="Homodimeric domain of signal transducing histidine kinase"/>
    <property type="match status" value="1"/>
</dbReference>
<evidence type="ECO:0000256" key="6">
    <source>
        <dbReference type="ARBA" id="ARBA00023012"/>
    </source>
</evidence>
<dbReference type="SMART" id="SM00065">
    <property type="entry name" value="GAF"/>
    <property type="match status" value="1"/>
</dbReference>
<evidence type="ECO:0000256" key="5">
    <source>
        <dbReference type="ARBA" id="ARBA00022777"/>
    </source>
</evidence>
<comment type="catalytic activity">
    <reaction evidence="1">
        <text>ATP + protein L-histidine = ADP + protein N-phospho-L-histidine.</text>
        <dbReference type="EC" id="2.7.13.3"/>
    </reaction>
</comment>
<dbReference type="EC" id="2.7.13.3" evidence="2"/>
<evidence type="ECO:0000259" key="7">
    <source>
        <dbReference type="PROSITE" id="PS50109"/>
    </source>
</evidence>
<name>A0ABP9WZB6_9CHLR</name>
<dbReference type="InterPro" id="IPR036890">
    <property type="entry name" value="HATPase_C_sf"/>
</dbReference>
<keyword evidence="4" id="KW-0808">Transferase</keyword>
<dbReference type="Gene3D" id="3.30.450.40">
    <property type="match status" value="1"/>
</dbReference>
<dbReference type="InterPro" id="IPR036097">
    <property type="entry name" value="HisK_dim/P_sf"/>
</dbReference>
<feature type="domain" description="Histidine kinase" evidence="7">
    <location>
        <begin position="191"/>
        <end position="412"/>
    </location>
</feature>
<sequence length="422" mass="47117">MRTQYPTNEAQRLAALQSYGLLARPYIHEFDELARLAALFCATPIAIISLIDHKYQYIKAAFGSQLKTIPRKYSCCAQTIVEREMVVYDQASLERSFGHHPLVQQGFQFYAGMPIINQQGFALGCIAVIDRQPRQLSPQQRESLQLIAQQLSHQFELLRQVQQLTALPHDVFHSNIANDPQVPSKTPLIAKMSQQLHKPLHTIMTDSQLLADQLIEAGVAELEPTAHHIQETSAQLLALIDDMIDLAKIEHGQLDVHYEEVCLGPLIDQLNVIVGPLMVRNHNSFHVQIGTRQRIFWSDNRLVRQILVNVVGNAAKFTHDGSVRIEVSEEQRNGQHYLAFHVIDTGIGMTPEQQVQLFQEQPRLGKSLSSQPSTGLGLAISKRLALLLGGDITLSSNPGIGSHFTLYLPLKATPQITQPQAA</sequence>
<evidence type="ECO:0000256" key="1">
    <source>
        <dbReference type="ARBA" id="ARBA00000085"/>
    </source>
</evidence>
<organism evidence="8 9">
    <name type="scientific">Herpetosiphon gulosus</name>
    <dbReference type="NCBI Taxonomy" id="1973496"/>
    <lineage>
        <taxon>Bacteria</taxon>
        <taxon>Bacillati</taxon>
        <taxon>Chloroflexota</taxon>
        <taxon>Chloroflexia</taxon>
        <taxon>Herpetosiphonales</taxon>
        <taxon>Herpetosiphonaceae</taxon>
        <taxon>Herpetosiphon</taxon>
    </lineage>
</organism>
<evidence type="ECO:0000256" key="2">
    <source>
        <dbReference type="ARBA" id="ARBA00012438"/>
    </source>
</evidence>
<accession>A0ABP9WZB6</accession>
<dbReference type="InterPro" id="IPR003594">
    <property type="entry name" value="HATPase_dom"/>
</dbReference>
<dbReference type="Gene3D" id="1.10.287.130">
    <property type="match status" value="1"/>
</dbReference>
<dbReference type="SUPFAM" id="SSF55781">
    <property type="entry name" value="GAF domain-like"/>
    <property type="match status" value="1"/>
</dbReference>
<dbReference type="InterPro" id="IPR004358">
    <property type="entry name" value="Sig_transdc_His_kin-like_C"/>
</dbReference>
<dbReference type="RefSeq" id="WP_345722137.1">
    <property type="nucleotide sequence ID" value="NZ_BAABRU010000007.1"/>
</dbReference>
<dbReference type="PRINTS" id="PR00344">
    <property type="entry name" value="BCTRLSENSOR"/>
</dbReference>
<keyword evidence="6" id="KW-0902">Two-component regulatory system</keyword>
<dbReference type="InterPro" id="IPR029016">
    <property type="entry name" value="GAF-like_dom_sf"/>
</dbReference>
<evidence type="ECO:0000256" key="3">
    <source>
        <dbReference type="ARBA" id="ARBA00022553"/>
    </source>
</evidence>
<keyword evidence="3" id="KW-0597">Phosphoprotein</keyword>
<dbReference type="InterPro" id="IPR003661">
    <property type="entry name" value="HisK_dim/P_dom"/>
</dbReference>
<dbReference type="SUPFAM" id="SSF55874">
    <property type="entry name" value="ATPase domain of HSP90 chaperone/DNA topoisomerase II/histidine kinase"/>
    <property type="match status" value="1"/>
</dbReference>
<dbReference type="PANTHER" id="PTHR43047">
    <property type="entry name" value="TWO-COMPONENT HISTIDINE PROTEIN KINASE"/>
    <property type="match status" value="1"/>
</dbReference>
<keyword evidence="5 8" id="KW-0418">Kinase</keyword>
<dbReference type="SMART" id="SM00387">
    <property type="entry name" value="HATPase_c"/>
    <property type="match status" value="1"/>
</dbReference>
<dbReference type="CDD" id="cd16922">
    <property type="entry name" value="HATPase_EvgS-ArcB-TorS-like"/>
    <property type="match status" value="1"/>
</dbReference>
<proteinExistence type="predicted"/>
<evidence type="ECO:0000313" key="9">
    <source>
        <dbReference type="Proteomes" id="UP001428290"/>
    </source>
</evidence>
<gene>
    <name evidence="8" type="primary">rcsC_20</name>
    <name evidence="8" type="ORF">Hgul01_02325</name>
</gene>
<dbReference type="PANTHER" id="PTHR43047:SF72">
    <property type="entry name" value="OSMOSENSING HISTIDINE PROTEIN KINASE SLN1"/>
    <property type="match status" value="1"/>
</dbReference>
<comment type="caution">
    <text evidence="8">The sequence shown here is derived from an EMBL/GenBank/DDBJ whole genome shotgun (WGS) entry which is preliminary data.</text>
</comment>
<evidence type="ECO:0000256" key="4">
    <source>
        <dbReference type="ARBA" id="ARBA00022679"/>
    </source>
</evidence>
<dbReference type="Pfam" id="PF01590">
    <property type="entry name" value="GAF"/>
    <property type="match status" value="1"/>
</dbReference>
<dbReference type="InterPro" id="IPR005467">
    <property type="entry name" value="His_kinase_dom"/>
</dbReference>
<reference evidence="8 9" key="1">
    <citation type="submission" date="2024-02" db="EMBL/GenBank/DDBJ databases">
        <title>Herpetosiphon gulosus NBRC 112829.</title>
        <authorList>
            <person name="Ichikawa N."/>
            <person name="Katano-Makiyama Y."/>
            <person name="Hidaka K."/>
        </authorList>
    </citation>
    <scope>NUCLEOTIDE SEQUENCE [LARGE SCALE GENOMIC DNA]</scope>
    <source>
        <strain evidence="8 9">NBRC 112829</strain>
    </source>
</reference>
<dbReference type="CDD" id="cd00082">
    <property type="entry name" value="HisKA"/>
    <property type="match status" value="1"/>
</dbReference>
<dbReference type="PROSITE" id="PS50109">
    <property type="entry name" value="HIS_KIN"/>
    <property type="match status" value="1"/>
</dbReference>
<dbReference type="Pfam" id="PF00512">
    <property type="entry name" value="HisKA"/>
    <property type="match status" value="1"/>
</dbReference>
<dbReference type="EMBL" id="BAABRU010000007">
    <property type="protein sequence ID" value="GAA5528524.1"/>
    <property type="molecule type" value="Genomic_DNA"/>
</dbReference>
<evidence type="ECO:0000313" key="8">
    <source>
        <dbReference type="EMBL" id="GAA5528524.1"/>
    </source>
</evidence>
<dbReference type="GO" id="GO:0016301">
    <property type="term" value="F:kinase activity"/>
    <property type="evidence" value="ECO:0007669"/>
    <property type="project" value="UniProtKB-KW"/>
</dbReference>
<dbReference type="Gene3D" id="3.30.565.10">
    <property type="entry name" value="Histidine kinase-like ATPase, C-terminal domain"/>
    <property type="match status" value="1"/>
</dbReference>